<dbReference type="EMBL" id="JAHWGI010001278">
    <property type="protein sequence ID" value="KAK3927112.1"/>
    <property type="molecule type" value="Genomic_DNA"/>
</dbReference>
<dbReference type="InterPro" id="IPR003887">
    <property type="entry name" value="LEM_dom"/>
</dbReference>
<dbReference type="Proteomes" id="UP001219518">
    <property type="component" value="Unassembled WGS sequence"/>
</dbReference>
<evidence type="ECO:0000259" key="3">
    <source>
        <dbReference type="PROSITE" id="PS50954"/>
    </source>
</evidence>
<dbReference type="PANTHER" id="PTHR12019:SF9">
    <property type="entry name" value="THYMOPOIETIN"/>
    <property type="match status" value="1"/>
</dbReference>
<dbReference type="Gene3D" id="1.10.720.40">
    <property type="match status" value="1"/>
</dbReference>
<gene>
    <name evidence="4" type="ORF">KUF71_015418</name>
</gene>
<sequence>MSLNEENVLQQVKGLPDLELREKLTSLGVDVGPITGTTRNLYEKKLVRLLTGTRSEFSDDSSPTVKSSPKSSPPKSPPKSPTVVTKGNKASPAGSDFADGIQLSEPLTSSYAPLNDSTVNLIRPRKPLSRVMIEEPATSYDDSPYPVRKPLSRTVETSVRRTSTPRQNTPFPAANAQFRKTDSAGTLTDHVIKFALFGAVMLVIVYFILNQDAGNALEQRH</sequence>
<feature type="compositionally biased region" description="Pro residues" evidence="1">
    <location>
        <begin position="71"/>
        <end position="80"/>
    </location>
</feature>
<keyword evidence="2" id="KW-1133">Transmembrane helix</keyword>
<dbReference type="Pfam" id="PF03020">
    <property type="entry name" value="LEM"/>
    <property type="match status" value="1"/>
</dbReference>
<dbReference type="PROSITE" id="PS50954">
    <property type="entry name" value="LEM"/>
    <property type="match status" value="1"/>
</dbReference>
<feature type="compositionally biased region" description="Low complexity" evidence="1">
    <location>
        <begin position="61"/>
        <end position="70"/>
    </location>
</feature>
<evidence type="ECO:0000313" key="4">
    <source>
        <dbReference type="EMBL" id="KAK3927112.1"/>
    </source>
</evidence>
<protein>
    <submittedName>
        <fullName evidence="4">Emerin-like protein 1</fullName>
    </submittedName>
</protein>
<evidence type="ECO:0000256" key="2">
    <source>
        <dbReference type="SAM" id="Phobius"/>
    </source>
</evidence>
<dbReference type="SMART" id="SM00540">
    <property type="entry name" value="LEM"/>
    <property type="match status" value="1"/>
</dbReference>
<evidence type="ECO:0000313" key="5">
    <source>
        <dbReference type="Proteomes" id="UP001219518"/>
    </source>
</evidence>
<proteinExistence type="predicted"/>
<feature type="region of interest" description="Disordered" evidence="1">
    <location>
        <begin position="52"/>
        <end position="101"/>
    </location>
</feature>
<dbReference type="CDD" id="cd12934">
    <property type="entry name" value="LEM"/>
    <property type="match status" value="1"/>
</dbReference>
<dbReference type="SUPFAM" id="SSF63451">
    <property type="entry name" value="LEM domain"/>
    <property type="match status" value="1"/>
</dbReference>
<feature type="domain" description="LEM" evidence="3">
    <location>
        <begin position="9"/>
        <end position="53"/>
    </location>
</feature>
<name>A0AAE1LQY2_9NEOP</name>
<reference evidence="4" key="1">
    <citation type="submission" date="2021-07" db="EMBL/GenBank/DDBJ databases">
        <authorList>
            <person name="Catto M.A."/>
            <person name="Jacobson A."/>
            <person name="Kennedy G."/>
            <person name="Labadie P."/>
            <person name="Hunt B.G."/>
            <person name="Srinivasan R."/>
        </authorList>
    </citation>
    <scope>NUCLEOTIDE SEQUENCE</scope>
    <source>
        <strain evidence="4">PL_HMW_Pooled</strain>
        <tissue evidence="4">Head</tissue>
    </source>
</reference>
<dbReference type="FunFam" id="1.10.720.40:FF:000001">
    <property type="entry name" value="LEM domain containing 2, isoform CRA_a"/>
    <property type="match status" value="1"/>
</dbReference>
<dbReference type="AlphaFoldDB" id="A0AAE1LQY2"/>
<keyword evidence="2" id="KW-0812">Transmembrane</keyword>
<keyword evidence="5" id="KW-1185">Reference proteome</keyword>
<comment type="caution">
    <text evidence="4">The sequence shown here is derived from an EMBL/GenBank/DDBJ whole genome shotgun (WGS) entry which is preliminary data.</text>
</comment>
<reference evidence="4" key="2">
    <citation type="journal article" date="2023" name="BMC Genomics">
        <title>Pest status, molecular evolution, and epigenetic factors derived from the genome assembly of Frankliniella fusca, a thysanopteran phytovirus vector.</title>
        <authorList>
            <person name="Catto M.A."/>
            <person name="Labadie P.E."/>
            <person name="Jacobson A.L."/>
            <person name="Kennedy G.G."/>
            <person name="Srinivasan R."/>
            <person name="Hunt B.G."/>
        </authorList>
    </citation>
    <scope>NUCLEOTIDE SEQUENCE</scope>
    <source>
        <strain evidence="4">PL_HMW_Pooled</strain>
    </source>
</reference>
<dbReference type="InterPro" id="IPR011015">
    <property type="entry name" value="LEM/LEM-like_dom_sf"/>
</dbReference>
<dbReference type="PANTHER" id="PTHR12019">
    <property type="entry name" value="LAMINA-ASSOCIATED POLYPEPTIDE THYMOPOIETIN"/>
    <property type="match status" value="1"/>
</dbReference>
<organism evidence="4 5">
    <name type="scientific">Frankliniella fusca</name>
    <dbReference type="NCBI Taxonomy" id="407009"/>
    <lineage>
        <taxon>Eukaryota</taxon>
        <taxon>Metazoa</taxon>
        <taxon>Ecdysozoa</taxon>
        <taxon>Arthropoda</taxon>
        <taxon>Hexapoda</taxon>
        <taxon>Insecta</taxon>
        <taxon>Pterygota</taxon>
        <taxon>Neoptera</taxon>
        <taxon>Paraneoptera</taxon>
        <taxon>Thysanoptera</taxon>
        <taxon>Terebrantia</taxon>
        <taxon>Thripoidea</taxon>
        <taxon>Thripidae</taxon>
        <taxon>Frankliniella</taxon>
    </lineage>
</organism>
<dbReference type="InterPro" id="IPR051656">
    <property type="entry name" value="LEM_domain"/>
</dbReference>
<evidence type="ECO:0000256" key="1">
    <source>
        <dbReference type="SAM" id="MobiDB-lite"/>
    </source>
</evidence>
<keyword evidence="2" id="KW-0472">Membrane</keyword>
<feature type="compositionally biased region" description="Low complexity" evidence="1">
    <location>
        <begin position="152"/>
        <end position="166"/>
    </location>
</feature>
<feature type="transmembrane region" description="Helical" evidence="2">
    <location>
        <begin position="191"/>
        <end position="209"/>
    </location>
</feature>
<feature type="region of interest" description="Disordered" evidence="1">
    <location>
        <begin position="135"/>
        <end position="173"/>
    </location>
</feature>
<accession>A0AAE1LQY2</accession>